<sequence>MNRQILIIVLILTAISLVGIMLGFLYSRLPSNNPQESQAGCESVGGDWDVVASRCLVSYKEAGELCIDGGQCISGVCSPPILSIEEEATLEHNPISGVIGICASSTEVTGCAPQVLKGVISKESMCGE</sequence>
<keyword evidence="1" id="KW-1133">Transmembrane helix</keyword>
<evidence type="ECO:0000313" key="2">
    <source>
        <dbReference type="EMBL" id="PIR98402.1"/>
    </source>
</evidence>
<evidence type="ECO:0000256" key="1">
    <source>
        <dbReference type="SAM" id="Phobius"/>
    </source>
</evidence>
<gene>
    <name evidence="2" type="ORF">COT88_01870</name>
</gene>
<name>A0A2H0VH21_9BACT</name>
<reference evidence="3" key="1">
    <citation type="submission" date="2017-09" db="EMBL/GenBank/DDBJ databases">
        <title>Depth-based differentiation of microbial function through sediment-hosted aquifers and enrichment of novel symbionts in the deep terrestrial subsurface.</title>
        <authorList>
            <person name="Probst A.J."/>
            <person name="Ladd B."/>
            <person name="Jarett J.K."/>
            <person name="Geller-Mcgrath D.E."/>
            <person name="Sieber C.M.K."/>
            <person name="Emerson J.B."/>
            <person name="Anantharaman K."/>
            <person name="Thomas B.C."/>
            <person name="Malmstrom R."/>
            <person name="Stieglmeier M."/>
            <person name="Klingl A."/>
            <person name="Woyke T."/>
            <person name="Ryan C.M."/>
            <person name="Banfield J.F."/>
        </authorList>
    </citation>
    <scope>NUCLEOTIDE SEQUENCE [LARGE SCALE GENOMIC DNA]</scope>
</reference>
<dbReference type="Proteomes" id="UP000230776">
    <property type="component" value="Unassembled WGS sequence"/>
</dbReference>
<organism evidence="2 3">
    <name type="scientific">Candidatus Colwellbacteria bacterium CG10_big_fil_rev_8_21_14_0_10_41_28</name>
    <dbReference type="NCBI Taxonomy" id="1974539"/>
    <lineage>
        <taxon>Bacteria</taxon>
        <taxon>Candidatus Colwelliibacteriota</taxon>
    </lineage>
</organism>
<feature type="transmembrane region" description="Helical" evidence="1">
    <location>
        <begin position="6"/>
        <end position="26"/>
    </location>
</feature>
<evidence type="ECO:0000313" key="3">
    <source>
        <dbReference type="Proteomes" id="UP000230776"/>
    </source>
</evidence>
<accession>A0A2H0VH21</accession>
<keyword evidence="1" id="KW-0472">Membrane</keyword>
<protein>
    <submittedName>
        <fullName evidence="2">Uncharacterized protein</fullName>
    </submittedName>
</protein>
<dbReference type="EMBL" id="PFAG01000017">
    <property type="protein sequence ID" value="PIR98402.1"/>
    <property type="molecule type" value="Genomic_DNA"/>
</dbReference>
<keyword evidence="1" id="KW-0812">Transmembrane</keyword>
<dbReference type="AlphaFoldDB" id="A0A2H0VH21"/>
<proteinExistence type="predicted"/>
<comment type="caution">
    <text evidence="2">The sequence shown here is derived from an EMBL/GenBank/DDBJ whole genome shotgun (WGS) entry which is preliminary data.</text>
</comment>